<dbReference type="InterPro" id="IPR009072">
    <property type="entry name" value="Histone-fold"/>
</dbReference>
<dbReference type="OrthoDB" id="2420608at2759"/>
<dbReference type="Pfam" id="PF10384">
    <property type="entry name" value="Scm3"/>
    <property type="match status" value="1"/>
</dbReference>
<dbReference type="STRING" id="41688.A0A2N3NBM2"/>
<feature type="compositionally biased region" description="Polar residues" evidence="1">
    <location>
        <begin position="439"/>
        <end position="450"/>
    </location>
</feature>
<organism evidence="2 3">
    <name type="scientific">Lomentospora prolificans</name>
    <dbReference type="NCBI Taxonomy" id="41688"/>
    <lineage>
        <taxon>Eukaryota</taxon>
        <taxon>Fungi</taxon>
        <taxon>Dikarya</taxon>
        <taxon>Ascomycota</taxon>
        <taxon>Pezizomycotina</taxon>
        <taxon>Sordariomycetes</taxon>
        <taxon>Hypocreomycetidae</taxon>
        <taxon>Microascales</taxon>
        <taxon>Microascaceae</taxon>
        <taxon>Lomentospora</taxon>
    </lineage>
</organism>
<protein>
    <recommendedName>
        <fullName evidence="4">Centromere protein Scm3</fullName>
    </recommendedName>
</protein>
<feature type="region of interest" description="Disordered" evidence="1">
    <location>
        <begin position="418"/>
        <end position="708"/>
    </location>
</feature>
<feature type="compositionally biased region" description="Basic and acidic residues" evidence="1">
    <location>
        <begin position="9"/>
        <end position="18"/>
    </location>
</feature>
<feature type="compositionally biased region" description="Acidic residues" evidence="1">
    <location>
        <begin position="19"/>
        <end position="31"/>
    </location>
</feature>
<dbReference type="Gene3D" id="1.10.20.10">
    <property type="entry name" value="Histone, subunit A"/>
    <property type="match status" value="1"/>
</dbReference>
<feature type="region of interest" description="Disordered" evidence="1">
    <location>
        <begin position="224"/>
        <end position="249"/>
    </location>
</feature>
<dbReference type="AlphaFoldDB" id="A0A2N3NBM2"/>
<feature type="compositionally biased region" description="Polar residues" evidence="1">
    <location>
        <begin position="609"/>
        <end position="638"/>
    </location>
</feature>
<feature type="region of interest" description="Disordered" evidence="1">
    <location>
        <begin position="1"/>
        <end position="38"/>
    </location>
</feature>
<name>A0A2N3NBM2_9PEZI</name>
<reference evidence="2 3" key="1">
    <citation type="journal article" date="2017" name="G3 (Bethesda)">
        <title>First Draft Genome Sequence of the Pathogenic Fungus Lomentospora prolificans (Formerly Scedosporium prolificans).</title>
        <authorList>
            <person name="Luo R."/>
            <person name="Zimin A."/>
            <person name="Workman R."/>
            <person name="Fan Y."/>
            <person name="Pertea G."/>
            <person name="Grossman N."/>
            <person name="Wear M.P."/>
            <person name="Jia B."/>
            <person name="Miller H."/>
            <person name="Casadevall A."/>
            <person name="Timp W."/>
            <person name="Zhang S.X."/>
            <person name="Salzberg S.L."/>
        </authorList>
    </citation>
    <scope>NUCLEOTIDE SEQUENCE [LARGE SCALE GENOMIC DNA]</scope>
    <source>
        <strain evidence="2 3">JHH-5317</strain>
    </source>
</reference>
<dbReference type="PANTHER" id="PTHR15992:SF5">
    <property type="entry name" value="HOLLIDAY JUNCTION RECOGNITION PROTEIN"/>
    <property type="match status" value="1"/>
</dbReference>
<proteinExistence type="predicted"/>
<evidence type="ECO:0000256" key="1">
    <source>
        <dbReference type="SAM" id="MobiDB-lite"/>
    </source>
</evidence>
<feature type="compositionally biased region" description="Polar residues" evidence="1">
    <location>
        <begin position="526"/>
        <end position="541"/>
    </location>
</feature>
<dbReference type="GO" id="GO:0046982">
    <property type="term" value="F:protein heterodimerization activity"/>
    <property type="evidence" value="ECO:0007669"/>
    <property type="project" value="InterPro"/>
</dbReference>
<evidence type="ECO:0000313" key="3">
    <source>
        <dbReference type="Proteomes" id="UP000233524"/>
    </source>
</evidence>
<dbReference type="PANTHER" id="PTHR15992">
    <property type="entry name" value="HOLLIDAY JUNCTION RECOGNITION PROTEIN"/>
    <property type="match status" value="1"/>
</dbReference>
<gene>
    <name evidence="2" type="ORF">jhhlp_004468</name>
</gene>
<feature type="compositionally biased region" description="Basic and acidic residues" evidence="1">
    <location>
        <begin position="225"/>
        <end position="234"/>
    </location>
</feature>
<dbReference type="InterPro" id="IPR018465">
    <property type="entry name" value="Scm3/HJURP"/>
</dbReference>
<accession>A0A2N3NBM2</accession>
<dbReference type="VEuPathDB" id="FungiDB:jhhlp_004468"/>
<feature type="compositionally biased region" description="Polar residues" evidence="1">
    <location>
        <begin position="309"/>
        <end position="319"/>
    </location>
</feature>
<dbReference type="InParanoid" id="A0A2N3NBM2"/>
<feature type="region of interest" description="Disordered" evidence="1">
    <location>
        <begin position="309"/>
        <end position="380"/>
    </location>
</feature>
<keyword evidence="3" id="KW-1185">Reference proteome</keyword>
<feature type="compositionally biased region" description="Basic residues" evidence="1">
    <location>
        <begin position="574"/>
        <end position="583"/>
    </location>
</feature>
<evidence type="ECO:0000313" key="2">
    <source>
        <dbReference type="EMBL" id="PKS09845.1"/>
    </source>
</evidence>
<feature type="compositionally biased region" description="Polar residues" evidence="1">
    <location>
        <begin position="586"/>
        <end position="598"/>
    </location>
</feature>
<feature type="compositionally biased region" description="Polar residues" evidence="1">
    <location>
        <begin position="562"/>
        <end position="573"/>
    </location>
</feature>
<dbReference type="GO" id="GO:0042393">
    <property type="term" value="F:histone binding"/>
    <property type="evidence" value="ECO:0007669"/>
    <property type="project" value="InterPro"/>
</dbReference>
<evidence type="ECO:0008006" key="4">
    <source>
        <dbReference type="Google" id="ProtNLM"/>
    </source>
</evidence>
<sequence length="754" mass="82178">MEPARKRLRLEPVTHSRSDDDDDELNYDPEEISQKRDPSFRLAQSRATAAFRLKNTFESIFEKYERDFSGVGDEIDLRTGEIVVDNGHLQTMRNEKDVGLDTASTWIDGGRAASGTANEAEILPYSRTQRRSEGKGRILRGDGTATEQVTAIVPGVTSNTLASWPPRLGSQITPWGRPDTLDPMWQAPQIHIPRFRSSFASNFLADRYNLPALDSSQSIWGPQAKEVDDVDQRPLRTRSSAPTGRVPARPTIVGLTRAPTSELGDSDDEECIFMGTDNALTSSPLTQLSPRLESPETAKDRYYDVPTTTALGSYQSETGNIMKPVRSSLPSNTPSKRVDSRFGPDSRRDGATGDVPGLEPASPGRISPGVPPYAPKVLRGTKPETLANEIKRSSSKAVVIELSSSRLLNDSHYLDFSNMSDQAHDSPPLSPPLLGGSSQGDQVIPNSQSDPPSPSERGMSELPAPDTPLEEVSRGMANTSPAPSHSRSTLDSTSYQESRPAYELSDEEAGLVSRPKRYRKPSSSSIQASESYPISGPSRTKQLYRLTAPQNVGVPDDDNRKNTSNGPINGLQSRQKRVVKGHTRLNDSSPSLPMQSSKLLPGTHGESPQRLTTHETTIATPQGKSRLNTPKSLQSTGHRSLISLVPESEKTESSNESEDELTTSSSALRTFFGYSSTSQNPQSGSNIKRRIYLDSTPTKSVKSDGRLPKHHHALLDTERPSAPDVSVMRTPGGTIRRCGDGGLKCGKDFCFTCC</sequence>
<feature type="compositionally biased region" description="Polar residues" evidence="1">
    <location>
        <begin position="662"/>
        <end position="686"/>
    </location>
</feature>
<feature type="compositionally biased region" description="Polar residues" evidence="1">
    <location>
        <begin position="476"/>
        <end position="497"/>
    </location>
</feature>
<dbReference type="GO" id="GO:0005634">
    <property type="term" value="C:nucleus"/>
    <property type="evidence" value="ECO:0007669"/>
    <property type="project" value="InterPro"/>
</dbReference>
<comment type="caution">
    <text evidence="2">The sequence shown here is derived from an EMBL/GenBank/DDBJ whole genome shotgun (WGS) entry which is preliminary data.</text>
</comment>
<dbReference type="EMBL" id="NLAX01000010">
    <property type="protein sequence ID" value="PKS09845.1"/>
    <property type="molecule type" value="Genomic_DNA"/>
</dbReference>
<dbReference type="Proteomes" id="UP000233524">
    <property type="component" value="Unassembled WGS sequence"/>
</dbReference>
<feature type="compositionally biased region" description="Basic and acidic residues" evidence="1">
    <location>
        <begin position="336"/>
        <end position="351"/>
    </location>
</feature>